<dbReference type="InterPro" id="IPR013114">
    <property type="entry name" value="FabA_FabZ"/>
</dbReference>
<dbReference type="PANTHER" id="PTHR30272:SF1">
    <property type="entry name" value="3-HYDROXYACYL-[ACYL-CARRIER-PROTEIN] DEHYDRATASE"/>
    <property type="match status" value="1"/>
</dbReference>
<comment type="caution">
    <text evidence="2">The sequence shown here is derived from an EMBL/GenBank/DDBJ whole genome shotgun (WGS) entry which is preliminary data.</text>
</comment>
<proteinExistence type="predicted"/>
<accession>T1CUT9</accession>
<keyword evidence="1" id="KW-0456">Lyase</keyword>
<dbReference type="GO" id="GO:0016829">
    <property type="term" value="F:lyase activity"/>
    <property type="evidence" value="ECO:0007669"/>
    <property type="project" value="UniProtKB-KW"/>
</dbReference>
<dbReference type="Gene3D" id="3.10.129.10">
    <property type="entry name" value="Hotdog Thioesterase"/>
    <property type="match status" value="1"/>
</dbReference>
<dbReference type="Pfam" id="PF07977">
    <property type="entry name" value="FabA"/>
    <property type="match status" value="1"/>
</dbReference>
<dbReference type="InterPro" id="IPR029069">
    <property type="entry name" value="HotDog_dom_sf"/>
</dbReference>
<evidence type="ECO:0000313" key="2">
    <source>
        <dbReference type="EMBL" id="EQD72769.1"/>
    </source>
</evidence>
<sequence length="72" mass="8115">SSDTVPHEDSRFYFVGIDKARFRKPVEPGDQLILEANLDRCLRGIWRFSTRARVGDGEVAHAEIMVTPEAGK</sequence>
<reference evidence="2" key="1">
    <citation type="submission" date="2013-08" db="EMBL/GenBank/DDBJ databases">
        <authorList>
            <person name="Mendez C."/>
            <person name="Richter M."/>
            <person name="Ferrer M."/>
            <person name="Sanchez J."/>
        </authorList>
    </citation>
    <scope>NUCLEOTIDE SEQUENCE</scope>
</reference>
<evidence type="ECO:0000256" key="1">
    <source>
        <dbReference type="ARBA" id="ARBA00023239"/>
    </source>
</evidence>
<reference evidence="2" key="2">
    <citation type="journal article" date="2014" name="ISME J.">
        <title>Microbial stratification in low pH oxic and suboxic macroscopic growths along an acid mine drainage.</title>
        <authorList>
            <person name="Mendez-Garcia C."/>
            <person name="Mesa V."/>
            <person name="Sprenger R.R."/>
            <person name="Richter M."/>
            <person name="Diez M.S."/>
            <person name="Solano J."/>
            <person name="Bargiela R."/>
            <person name="Golyshina O.V."/>
            <person name="Manteca A."/>
            <person name="Ramos J.L."/>
            <person name="Gallego J.R."/>
            <person name="Llorente I."/>
            <person name="Martins Dos Santos V.A."/>
            <person name="Jensen O.N."/>
            <person name="Pelaez A.I."/>
            <person name="Sanchez J."/>
            <person name="Ferrer M."/>
        </authorList>
    </citation>
    <scope>NUCLEOTIDE SEQUENCE</scope>
</reference>
<protein>
    <submittedName>
        <fullName evidence="2">Beta-hydroxyacyl-(Acyl-carrier-protein) dehydratase FabZ</fullName>
    </submittedName>
</protein>
<name>T1CUT9_9ZZZZ</name>
<gene>
    <name evidence="2" type="ORF">B1A_05288</name>
</gene>
<dbReference type="EMBL" id="AUZX01003850">
    <property type="protein sequence ID" value="EQD72769.1"/>
    <property type="molecule type" value="Genomic_DNA"/>
</dbReference>
<feature type="non-terminal residue" evidence="2">
    <location>
        <position position="1"/>
    </location>
</feature>
<organism evidence="2">
    <name type="scientific">mine drainage metagenome</name>
    <dbReference type="NCBI Taxonomy" id="410659"/>
    <lineage>
        <taxon>unclassified sequences</taxon>
        <taxon>metagenomes</taxon>
        <taxon>ecological metagenomes</taxon>
    </lineage>
</organism>
<dbReference type="AlphaFoldDB" id="T1CUT9"/>
<dbReference type="SUPFAM" id="SSF54637">
    <property type="entry name" value="Thioesterase/thiol ester dehydrase-isomerase"/>
    <property type="match status" value="1"/>
</dbReference>
<dbReference type="PANTHER" id="PTHR30272">
    <property type="entry name" value="3-HYDROXYACYL-[ACYL-CARRIER-PROTEIN] DEHYDRATASE"/>
    <property type="match status" value="1"/>
</dbReference>